<dbReference type="Pfam" id="PF01638">
    <property type="entry name" value="HxlR"/>
    <property type="match status" value="1"/>
</dbReference>
<keyword evidence="7" id="KW-1185">Reference proteome</keyword>
<dbReference type="SUPFAM" id="SSF46785">
    <property type="entry name" value="Winged helix' DNA-binding domain"/>
    <property type="match status" value="1"/>
</dbReference>
<organism evidence="6 7">
    <name type="scientific">Niastella yeongjuensis</name>
    <dbReference type="NCBI Taxonomy" id="354355"/>
    <lineage>
        <taxon>Bacteria</taxon>
        <taxon>Pseudomonadati</taxon>
        <taxon>Bacteroidota</taxon>
        <taxon>Chitinophagia</taxon>
        <taxon>Chitinophagales</taxon>
        <taxon>Chitinophagaceae</taxon>
        <taxon>Niastella</taxon>
    </lineage>
</organism>
<feature type="transmembrane region" description="Helical" evidence="4">
    <location>
        <begin position="22"/>
        <end position="42"/>
    </location>
</feature>
<evidence type="ECO:0000256" key="4">
    <source>
        <dbReference type="SAM" id="Phobius"/>
    </source>
</evidence>
<evidence type="ECO:0000313" key="7">
    <source>
        <dbReference type="Proteomes" id="UP000192610"/>
    </source>
</evidence>
<evidence type="ECO:0000259" key="5">
    <source>
        <dbReference type="PROSITE" id="PS51118"/>
    </source>
</evidence>
<dbReference type="STRING" id="354355.SAMN05660816_05915"/>
<reference evidence="7" key="1">
    <citation type="submission" date="2016-04" db="EMBL/GenBank/DDBJ databases">
        <authorList>
            <person name="Chen L."/>
            <person name="Zhuang W."/>
            <person name="Wang G."/>
        </authorList>
    </citation>
    <scope>NUCLEOTIDE SEQUENCE [LARGE SCALE GENOMIC DNA]</scope>
    <source>
        <strain evidence="7">17621</strain>
    </source>
</reference>
<keyword evidence="1" id="KW-0805">Transcription regulation</keyword>
<dbReference type="OrthoDB" id="9797599at2"/>
<evidence type="ECO:0000256" key="1">
    <source>
        <dbReference type="ARBA" id="ARBA00023015"/>
    </source>
</evidence>
<protein>
    <recommendedName>
        <fullName evidence="5">HTH hxlR-type domain-containing protein</fullName>
    </recommendedName>
</protein>
<dbReference type="Gene3D" id="1.10.10.10">
    <property type="entry name" value="Winged helix-like DNA-binding domain superfamily/Winged helix DNA-binding domain"/>
    <property type="match status" value="1"/>
</dbReference>
<proteinExistence type="predicted"/>
<dbReference type="AlphaFoldDB" id="A0A1V9EFM3"/>
<dbReference type="PANTHER" id="PTHR33204">
    <property type="entry name" value="TRANSCRIPTIONAL REGULATOR, MARR FAMILY"/>
    <property type="match status" value="1"/>
</dbReference>
<dbReference type="InterPro" id="IPR036390">
    <property type="entry name" value="WH_DNA-bd_sf"/>
</dbReference>
<feature type="domain" description="HTH hxlR-type" evidence="5">
    <location>
        <begin position="21"/>
        <end position="119"/>
    </location>
</feature>
<keyword evidence="4" id="KW-0812">Transmembrane</keyword>
<dbReference type="Proteomes" id="UP000192610">
    <property type="component" value="Unassembled WGS sequence"/>
</dbReference>
<dbReference type="InterPro" id="IPR036388">
    <property type="entry name" value="WH-like_DNA-bd_sf"/>
</dbReference>
<dbReference type="GO" id="GO:0003677">
    <property type="term" value="F:DNA binding"/>
    <property type="evidence" value="ECO:0007669"/>
    <property type="project" value="UniProtKB-KW"/>
</dbReference>
<evidence type="ECO:0000256" key="2">
    <source>
        <dbReference type="ARBA" id="ARBA00023125"/>
    </source>
</evidence>
<dbReference type="InterPro" id="IPR002577">
    <property type="entry name" value="HTH_HxlR"/>
</dbReference>
<sequence>MKKTKLSSTNQVNKTYLEDVCMGAYALGIIGSRWKFSIFFYLKDRPMRFSELKQSVQGITERMLALNLTEMERDKLLTRTVFAEVPVRVVYELTPIGMALTPVWDQLGNWGMQHKDIVSEDESKSM</sequence>
<dbReference type="RefSeq" id="WP_081202916.1">
    <property type="nucleotide sequence ID" value="NZ_FOCZ01000016.1"/>
</dbReference>
<keyword evidence="2" id="KW-0238">DNA-binding</keyword>
<dbReference type="EMBL" id="LVXG01000034">
    <property type="protein sequence ID" value="OQP44862.1"/>
    <property type="molecule type" value="Genomic_DNA"/>
</dbReference>
<gene>
    <name evidence="6" type="ORF">A4H97_10920</name>
</gene>
<dbReference type="PROSITE" id="PS51118">
    <property type="entry name" value="HTH_HXLR"/>
    <property type="match status" value="1"/>
</dbReference>
<name>A0A1V9EFM3_9BACT</name>
<comment type="caution">
    <text evidence="6">The sequence shown here is derived from an EMBL/GenBank/DDBJ whole genome shotgun (WGS) entry which is preliminary data.</text>
</comment>
<evidence type="ECO:0000256" key="3">
    <source>
        <dbReference type="ARBA" id="ARBA00023163"/>
    </source>
</evidence>
<keyword evidence="4" id="KW-0472">Membrane</keyword>
<keyword evidence="4" id="KW-1133">Transmembrane helix</keyword>
<evidence type="ECO:0000313" key="6">
    <source>
        <dbReference type="EMBL" id="OQP44862.1"/>
    </source>
</evidence>
<dbReference type="PANTHER" id="PTHR33204:SF29">
    <property type="entry name" value="TRANSCRIPTIONAL REGULATOR"/>
    <property type="match status" value="1"/>
</dbReference>
<keyword evidence="3" id="KW-0804">Transcription</keyword>
<accession>A0A1V9EFM3</accession>